<dbReference type="Pfam" id="PF25805">
    <property type="entry name" value="IQUB"/>
    <property type="match status" value="1"/>
</dbReference>
<evidence type="ECO:0000313" key="3">
    <source>
        <dbReference type="EMBL" id="EED95488.1"/>
    </source>
</evidence>
<dbReference type="PANTHER" id="PTHR21074">
    <property type="entry name" value="IQ AND UBIQUITIN-LIKE DOMAIN-CONTAINING PROTEIN"/>
    <property type="match status" value="1"/>
</dbReference>
<dbReference type="RefSeq" id="XP_002288045.1">
    <property type="nucleotide sequence ID" value="XM_002288009.1"/>
</dbReference>
<dbReference type="PaxDb" id="35128-Thaps2893"/>
<dbReference type="KEGG" id="tps:THAPSDRAFT_2893"/>
<reference evidence="3 4" key="2">
    <citation type="journal article" date="2008" name="Nature">
        <title>The Phaeodactylum genome reveals the evolutionary history of diatom genomes.</title>
        <authorList>
            <person name="Bowler C."/>
            <person name="Allen A.E."/>
            <person name="Badger J.H."/>
            <person name="Grimwood J."/>
            <person name="Jabbari K."/>
            <person name="Kuo A."/>
            <person name="Maheswari U."/>
            <person name="Martens C."/>
            <person name="Maumus F."/>
            <person name="Otillar R.P."/>
            <person name="Rayko E."/>
            <person name="Salamov A."/>
            <person name="Vandepoele K."/>
            <person name="Beszteri B."/>
            <person name="Gruber A."/>
            <person name="Heijde M."/>
            <person name="Katinka M."/>
            <person name="Mock T."/>
            <person name="Valentin K."/>
            <person name="Verret F."/>
            <person name="Berges J.A."/>
            <person name="Brownlee C."/>
            <person name="Cadoret J.P."/>
            <person name="Chiovitti A."/>
            <person name="Choi C.J."/>
            <person name="Coesel S."/>
            <person name="De Martino A."/>
            <person name="Detter J.C."/>
            <person name="Durkin C."/>
            <person name="Falciatore A."/>
            <person name="Fournet J."/>
            <person name="Haruta M."/>
            <person name="Huysman M.J."/>
            <person name="Jenkins B.D."/>
            <person name="Jiroutova K."/>
            <person name="Jorgensen R.E."/>
            <person name="Joubert Y."/>
            <person name="Kaplan A."/>
            <person name="Kroger N."/>
            <person name="Kroth P.G."/>
            <person name="La Roche J."/>
            <person name="Lindquist E."/>
            <person name="Lommer M."/>
            <person name="Martin-Jezequel V."/>
            <person name="Lopez P.J."/>
            <person name="Lucas S."/>
            <person name="Mangogna M."/>
            <person name="McGinnis K."/>
            <person name="Medlin L.K."/>
            <person name="Montsant A."/>
            <person name="Oudot-Le Secq M.P."/>
            <person name="Napoli C."/>
            <person name="Obornik M."/>
            <person name="Parker M.S."/>
            <person name="Petit J.L."/>
            <person name="Porcel B.M."/>
            <person name="Poulsen N."/>
            <person name="Robison M."/>
            <person name="Rychlewski L."/>
            <person name="Rynearson T.A."/>
            <person name="Schmutz J."/>
            <person name="Shapiro H."/>
            <person name="Siaut M."/>
            <person name="Stanley M."/>
            <person name="Sussman M.R."/>
            <person name="Taylor A.R."/>
            <person name="Vardi A."/>
            <person name="von Dassow P."/>
            <person name="Vyverman W."/>
            <person name="Willis A."/>
            <person name="Wyrwicz L.S."/>
            <person name="Rokhsar D.S."/>
            <person name="Weissenbach J."/>
            <person name="Armbrust E.V."/>
            <person name="Green B.R."/>
            <person name="Van de Peer Y."/>
            <person name="Grigoriev I.V."/>
        </authorList>
    </citation>
    <scope>NUCLEOTIDE SEQUENCE [LARGE SCALE GENOMIC DNA]</scope>
    <source>
        <strain evidence="3 4">CCMP1335</strain>
    </source>
</reference>
<feature type="compositionally biased region" description="Basic and acidic residues" evidence="1">
    <location>
        <begin position="276"/>
        <end position="289"/>
    </location>
</feature>
<dbReference type="STRING" id="35128.B8BVM8"/>
<name>B8BVM8_THAPS</name>
<keyword evidence="4" id="KW-1185">Reference proteome</keyword>
<proteinExistence type="predicted"/>
<gene>
    <name evidence="3" type="ORF">THAPSDRAFT_2893</name>
</gene>
<evidence type="ECO:0000259" key="2">
    <source>
        <dbReference type="Pfam" id="PF25805"/>
    </source>
</evidence>
<dbReference type="AlphaFoldDB" id="B8BVM8"/>
<dbReference type="GeneID" id="7450423"/>
<dbReference type="PANTHER" id="PTHR21074:SF0">
    <property type="entry name" value="IQ AND UBIQUITIN-LIKE DOMAIN-CONTAINING PROTEIN"/>
    <property type="match status" value="1"/>
</dbReference>
<dbReference type="Proteomes" id="UP000001449">
    <property type="component" value="Chromosome 2"/>
</dbReference>
<organism evidence="3 4">
    <name type="scientific">Thalassiosira pseudonana</name>
    <name type="common">Marine diatom</name>
    <name type="synonym">Cyclotella nana</name>
    <dbReference type="NCBI Taxonomy" id="35128"/>
    <lineage>
        <taxon>Eukaryota</taxon>
        <taxon>Sar</taxon>
        <taxon>Stramenopiles</taxon>
        <taxon>Ochrophyta</taxon>
        <taxon>Bacillariophyta</taxon>
        <taxon>Coscinodiscophyceae</taxon>
        <taxon>Thalassiosirophycidae</taxon>
        <taxon>Thalassiosirales</taxon>
        <taxon>Thalassiosiraceae</taxon>
        <taxon>Thalassiosira</taxon>
    </lineage>
</organism>
<dbReference type="InterPro" id="IPR057887">
    <property type="entry name" value="IQUB_helical"/>
</dbReference>
<feature type="domain" description="IQ motif and ubiquitin-like" evidence="2">
    <location>
        <begin position="153"/>
        <end position="269"/>
    </location>
</feature>
<dbReference type="InterPro" id="IPR037695">
    <property type="entry name" value="IQUB"/>
</dbReference>
<sequence>MPSSDASSQTILQDPDNHLRAFAPFTVSSDCNTQTEPCDLEKCCHLTSDQFDDKVTKCECSSGDKADDDGEGENTSMPELQRRLNPTSPQDFDVLRCELLDWRKREERKIAVTFRSAEQKQAMTKVLLNKEACLLRKIDSLKRVVSAKWKVAKTGRIMENTGQPRRWEVGNGYFVVDTVETTRAREMKGMYDELRQKVDKTVRPRIELLQRIKAMMEDMDHLALAKNVTTLLDRELEMLNRGTELGNELLEGLRKRLYNQFAKLVQRVHPSTSSNKENHNVHHLDEKTR</sequence>
<protein>
    <recommendedName>
        <fullName evidence="2">IQ motif and ubiquitin-like domain-containing protein</fullName>
    </recommendedName>
</protein>
<feature type="compositionally biased region" description="Polar residues" evidence="1">
    <location>
        <begin position="73"/>
        <end position="88"/>
    </location>
</feature>
<feature type="region of interest" description="Disordered" evidence="1">
    <location>
        <begin position="268"/>
        <end position="289"/>
    </location>
</feature>
<accession>B8BVM8</accession>
<dbReference type="InParanoid" id="B8BVM8"/>
<evidence type="ECO:0000313" key="4">
    <source>
        <dbReference type="Proteomes" id="UP000001449"/>
    </source>
</evidence>
<feature type="region of interest" description="Disordered" evidence="1">
    <location>
        <begin position="62"/>
        <end position="88"/>
    </location>
</feature>
<evidence type="ECO:0000256" key="1">
    <source>
        <dbReference type="SAM" id="MobiDB-lite"/>
    </source>
</evidence>
<dbReference type="HOGENOM" id="CLU_964689_0_0_1"/>
<reference evidence="3 4" key="1">
    <citation type="journal article" date="2004" name="Science">
        <title>The genome of the diatom Thalassiosira pseudonana: ecology, evolution, and metabolism.</title>
        <authorList>
            <person name="Armbrust E.V."/>
            <person name="Berges J.A."/>
            <person name="Bowler C."/>
            <person name="Green B.R."/>
            <person name="Martinez D."/>
            <person name="Putnam N.H."/>
            <person name="Zhou S."/>
            <person name="Allen A.E."/>
            <person name="Apt K.E."/>
            <person name="Bechner M."/>
            <person name="Brzezinski M.A."/>
            <person name="Chaal B.K."/>
            <person name="Chiovitti A."/>
            <person name="Davis A.K."/>
            <person name="Demarest M.S."/>
            <person name="Detter J.C."/>
            <person name="Glavina T."/>
            <person name="Goodstein D."/>
            <person name="Hadi M.Z."/>
            <person name="Hellsten U."/>
            <person name="Hildebrand M."/>
            <person name="Jenkins B.D."/>
            <person name="Jurka J."/>
            <person name="Kapitonov V.V."/>
            <person name="Kroger N."/>
            <person name="Lau W.W."/>
            <person name="Lane T.W."/>
            <person name="Larimer F.W."/>
            <person name="Lippmeier J.C."/>
            <person name="Lucas S."/>
            <person name="Medina M."/>
            <person name="Montsant A."/>
            <person name="Obornik M."/>
            <person name="Parker M.S."/>
            <person name="Palenik B."/>
            <person name="Pazour G.J."/>
            <person name="Richardson P.M."/>
            <person name="Rynearson T.A."/>
            <person name="Saito M.A."/>
            <person name="Schwartz D.C."/>
            <person name="Thamatrakoln K."/>
            <person name="Valentin K."/>
            <person name="Vardi A."/>
            <person name="Wilkerson F.P."/>
            <person name="Rokhsar D.S."/>
        </authorList>
    </citation>
    <scope>NUCLEOTIDE SEQUENCE [LARGE SCALE GENOMIC DNA]</scope>
    <source>
        <strain evidence="3 4">CCMP1335</strain>
    </source>
</reference>
<dbReference type="EMBL" id="CM000639">
    <property type="protein sequence ID" value="EED95488.1"/>
    <property type="molecule type" value="Genomic_DNA"/>
</dbReference>